<gene>
    <name evidence="1" type="ORF">PCOR1329_LOCUS49395</name>
</gene>
<sequence length="78" mass="8339">RMRTLKRFGKVINGHNAKSIGAVARAGAMAEATYGDEDMGRRMRTLKRFGKVINGHNAKSIGAVARAGAMAEATYGDE</sequence>
<evidence type="ECO:0000313" key="2">
    <source>
        <dbReference type="Proteomes" id="UP001189429"/>
    </source>
</evidence>
<dbReference type="Proteomes" id="UP001189429">
    <property type="component" value="Unassembled WGS sequence"/>
</dbReference>
<keyword evidence="2" id="KW-1185">Reference proteome</keyword>
<organism evidence="1 2">
    <name type="scientific">Prorocentrum cordatum</name>
    <dbReference type="NCBI Taxonomy" id="2364126"/>
    <lineage>
        <taxon>Eukaryota</taxon>
        <taxon>Sar</taxon>
        <taxon>Alveolata</taxon>
        <taxon>Dinophyceae</taxon>
        <taxon>Prorocentrales</taxon>
        <taxon>Prorocentraceae</taxon>
        <taxon>Prorocentrum</taxon>
    </lineage>
</organism>
<proteinExistence type="predicted"/>
<reference evidence="1" key="1">
    <citation type="submission" date="2023-10" db="EMBL/GenBank/DDBJ databases">
        <authorList>
            <person name="Chen Y."/>
            <person name="Shah S."/>
            <person name="Dougan E. K."/>
            <person name="Thang M."/>
            <person name="Chan C."/>
        </authorList>
    </citation>
    <scope>NUCLEOTIDE SEQUENCE [LARGE SCALE GENOMIC DNA]</scope>
</reference>
<feature type="non-terminal residue" evidence="1">
    <location>
        <position position="1"/>
    </location>
</feature>
<accession>A0ABN9UKQ4</accession>
<feature type="non-terminal residue" evidence="1">
    <location>
        <position position="78"/>
    </location>
</feature>
<dbReference type="EMBL" id="CAUYUJ010015977">
    <property type="protein sequence ID" value="CAK0860421.1"/>
    <property type="molecule type" value="Genomic_DNA"/>
</dbReference>
<comment type="caution">
    <text evidence="1">The sequence shown here is derived from an EMBL/GenBank/DDBJ whole genome shotgun (WGS) entry which is preliminary data.</text>
</comment>
<evidence type="ECO:0000313" key="1">
    <source>
        <dbReference type="EMBL" id="CAK0860421.1"/>
    </source>
</evidence>
<name>A0ABN9UKQ4_9DINO</name>
<protein>
    <submittedName>
        <fullName evidence="1">Uncharacterized protein</fullName>
    </submittedName>
</protein>